<name>A0ABD1DSB0_CULPP</name>
<feature type="compositionally biased region" description="Gly residues" evidence="1">
    <location>
        <begin position="130"/>
        <end position="139"/>
    </location>
</feature>
<reference evidence="2 3" key="1">
    <citation type="submission" date="2024-05" db="EMBL/GenBank/DDBJ databases">
        <title>Culex pipiens pipiens assembly and annotation.</title>
        <authorList>
            <person name="Alout H."/>
            <person name="Durand T."/>
        </authorList>
    </citation>
    <scope>NUCLEOTIDE SEQUENCE [LARGE SCALE GENOMIC DNA]</scope>
    <source>
        <strain evidence="2">HA-2024</strain>
        <tissue evidence="2">Whole body</tissue>
    </source>
</reference>
<evidence type="ECO:0000313" key="2">
    <source>
        <dbReference type="EMBL" id="KAL1401812.1"/>
    </source>
</evidence>
<sequence>MQKILRNTERESGERRAEVFWSRFRSGTVCVCVCCANGLPSEFGPAANLEDVKRGSILTDSKLPAHRNTPPSCAVKCLRKTKNAPPATPAVGTTTSNSSNATITMSATMRTTLQTVPESLPADHVTNAGAGAGTGGPVQGSGTQTEVKSHSHTTASAGVKTRQSSSK</sequence>
<gene>
    <name evidence="2" type="ORF">pipiens_006359</name>
</gene>
<proteinExistence type="predicted"/>
<dbReference type="AlphaFoldDB" id="A0ABD1DSB0"/>
<evidence type="ECO:0000313" key="3">
    <source>
        <dbReference type="Proteomes" id="UP001562425"/>
    </source>
</evidence>
<comment type="caution">
    <text evidence="2">The sequence shown here is derived from an EMBL/GenBank/DDBJ whole genome shotgun (WGS) entry which is preliminary data.</text>
</comment>
<feature type="compositionally biased region" description="Polar residues" evidence="1">
    <location>
        <begin position="152"/>
        <end position="167"/>
    </location>
</feature>
<feature type="non-terminal residue" evidence="2">
    <location>
        <position position="167"/>
    </location>
</feature>
<organism evidence="2 3">
    <name type="scientific">Culex pipiens pipiens</name>
    <name type="common">Northern house mosquito</name>
    <dbReference type="NCBI Taxonomy" id="38569"/>
    <lineage>
        <taxon>Eukaryota</taxon>
        <taxon>Metazoa</taxon>
        <taxon>Ecdysozoa</taxon>
        <taxon>Arthropoda</taxon>
        <taxon>Hexapoda</taxon>
        <taxon>Insecta</taxon>
        <taxon>Pterygota</taxon>
        <taxon>Neoptera</taxon>
        <taxon>Endopterygota</taxon>
        <taxon>Diptera</taxon>
        <taxon>Nematocera</taxon>
        <taxon>Culicoidea</taxon>
        <taxon>Culicidae</taxon>
        <taxon>Culicinae</taxon>
        <taxon>Culicini</taxon>
        <taxon>Culex</taxon>
        <taxon>Culex</taxon>
    </lineage>
</organism>
<accession>A0ABD1DSB0</accession>
<dbReference type="EMBL" id="JBEHCU010004076">
    <property type="protein sequence ID" value="KAL1401812.1"/>
    <property type="molecule type" value="Genomic_DNA"/>
</dbReference>
<protein>
    <submittedName>
        <fullName evidence="2">Uncharacterized protein</fullName>
    </submittedName>
</protein>
<dbReference type="Proteomes" id="UP001562425">
    <property type="component" value="Unassembled WGS sequence"/>
</dbReference>
<feature type="region of interest" description="Disordered" evidence="1">
    <location>
        <begin position="122"/>
        <end position="167"/>
    </location>
</feature>
<keyword evidence="3" id="KW-1185">Reference proteome</keyword>
<evidence type="ECO:0000256" key="1">
    <source>
        <dbReference type="SAM" id="MobiDB-lite"/>
    </source>
</evidence>